<dbReference type="InParanoid" id="A0A3B3HPV7"/>
<dbReference type="CDD" id="cd01650">
    <property type="entry name" value="RT_nLTR_like"/>
    <property type="match status" value="1"/>
</dbReference>
<dbReference type="InterPro" id="IPR000477">
    <property type="entry name" value="RT_dom"/>
</dbReference>
<keyword evidence="3" id="KW-1185">Reference proteome</keyword>
<evidence type="ECO:0000313" key="3">
    <source>
        <dbReference type="Proteomes" id="UP000001038"/>
    </source>
</evidence>
<dbReference type="Pfam" id="PF13966">
    <property type="entry name" value="zf-RVT"/>
    <property type="match status" value="1"/>
</dbReference>
<dbReference type="PROSITE" id="PS50878">
    <property type="entry name" value="RT_POL"/>
    <property type="match status" value="1"/>
</dbReference>
<evidence type="ECO:0000313" key="2">
    <source>
        <dbReference type="Ensembl" id="ENSORLP00000033822.1"/>
    </source>
</evidence>
<dbReference type="SUPFAM" id="SSF56219">
    <property type="entry name" value="DNase I-like"/>
    <property type="match status" value="1"/>
</dbReference>
<dbReference type="Proteomes" id="UP000001038">
    <property type="component" value="Chromosome 9"/>
</dbReference>
<dbReference type="AlphaFoldDB" id="A0A3B3HPV7"/>
<name>A0A3B3HPV7_ORYLA</name>
<protein>
    <recommendedName>
        <fullName evidence="1">Reverse transcriptase domain-containing protein</fullName>
    </recommendedName>
</protein>
<proteinExistence type="predicted"/>
<dbReference type="InterPro" id="IPR026960">
    <property type="entry name" value="RVT-Znf"/>
</dbReference>
<dbReference type="PANTHER" id="PTHR31635">
    <property type="entry name" value="REVERSE TRANSCRIPTASE DOMAIN-CONTAINING PROTEIN-RELATED"/>
    <property type="match status" value="1"/>
</dbReference>
<dbReference type="Gene3D" id="3.60.10.10">
    <property type="entry name" value="Endonuclease/exonuclease/phosphatase"/>
    <property type="match status" value="1"/>
</dbReference>
<dbReference type="Ensembl" id="ENSORLT00000036866.1">
    <property type="protein sequence ID" value="ENSORLP00000033822.1"/>
    <property type="gene ID" value="ENSORLG00000026865.1"/>
</dbReference>
<accession>A0A3B3HPV7</accession>
<dbReference type="STRING" id="8090.ENSORLP00000033822"/>
<evidence type="ECO:0000259" key="1">
    <source>
        <dbReference type="PROSITE" id="PS50878"/>
    </source>
</evidence>
<reference evidence="2 3" key="1">
    <citation type="journal article" date="2007" name="Nature">
        <title>The medaka draft genome and insights into vertebrate genome evolution.</title>
        <authorList>
            <person name="Kasahara M."/>
            <person name="Naruse K."/>
            <person name="Sasaki S."/>
            <person name="Nakatani Y."/>
            <person name="Qu W."/>
            <person name="Ahsan B."/>
            <person name="Yamada T."/>
            <person name="Nagayasu Y."/>
            <person name="Doi K."/>
            <person name="Kasai Y."/>
            <person name="Jindo T."/>
            <person name="Kobayashi D."/>
            <person name="Shimada A."/>
            <person name="Toyoda A."/>
            <person name="Kuroki Y."/>
            <person name="Fujiyama A."/>
            <person name="Sasaki T."/>
            <person name="Shimizu A."/>
            <person name="Asakawa S."/>
            <person name="Shimizu N."/>
            <person name="Hashimoto S."/>
            <person name="Yang J."/>
            <person name="Lee Y."/>
            <person name="Matsushima K."/>
            <person name="Sugano S."/>
            <person name="Sakaizumi M."/>
            <person name="Narita T."/>
            <person name="Ohishi K."/>
            <person name="Haga S."/>
            <person name="Ohta F."/>
            <person name="Nomoto H."/>
            <person name="Nogata K."/>
            <person name="Morishita T."/>
            <person name="Endo T."/>
            <person name="Shin-I T."/>
            <person name="Takeda H."/>
            <person name="Morishita S."/>
            <person name="Kohara Y."/>
        </authorList>
    </citation>
    <scope>NUCLEOTIDE SEQUENCE [LARGE SCALE GENOMIC DNA]</scope>
    <source>
        <strain evidence="2 3">Hd-rR</strain>
    </source>
</reference>
<reference evidence="2" key="2">
    <citation type="submission" date="2025-08" db="UniProtKB">
        <authorList>
            <consortium name="Ensembl"/>
        </authorList>
    </citation>
    <scope>IDENTIFICATION</scope>
    <source>
        <strain evidence="2">Hd-rR</strain>
    </source>
</reference>
<sequence>MQRYNLKDVWREKFPSESVFTWSNTDGSKQSRIDYWLVSDCLNADDIEVNILPSPLTDHKVIYISIKLSETRSQKKKAYWMLNNSLLKLDIVQQKVSEFISYFYNLAEEENCYGKNWELFKFEITNFLRKLSSELNKTKKAKESQIINDIMTISKRNPAELSDDDKINLPLLQKELDSIYKNRAEGAFVRSRLKWLKEGENNSSYFFQLEKRRAKTSTLEQLNIEDQITSDPKMIANYVSLFYSKLYAFEPSEDPDHFLNYNLQQIQASERDLCDSPLSENEVLFSINHLKNNKSPGPDGLTGEFYKQFSDKMTPFLTQVFIESIEKGFLPPTLNQGVLTLIPKPKKDVLLIDNWRPTCLLNNDYKILASVFAKRLKSVLNSVIAETQSGFMQNRHISNNIRLVLDILDYSHLISDDSFILFLDFYKAFDSVNHHFIFSCLHKFGFGPFFCNTVKTLYNNANCSVKLKNGTSPRFNLNRGIRQGCPISPYLFLLVTQTLADYITIHKLKGISVLNKEILISQLADDTTLFLRDSSQVSCALYLFQSFSDVSVLRLNLNKCELLSAKDCALESICNIPVKENVTYLGIIISKNNLGRCSLNFTPLIDKAKKRFNQWLQRDLSLRGRILLSKAERISRLTYSALSLHLDNQTLKSIDQMLLNFIWKNHIHYLKKSVLMNSYEKGGLHFLDFTTLNNTLKINWIKSYLKNPLTIWNIFPHHMFAKVGGLHFLLLCHYNIDKIPVKLSAFHRQTLLSWALIYKHNFSPHKFFIWNNRYILYKNKSLFYNNWFDNNILLVGQLFNHKGLLLRYEEFNLKYNLAVPPKECAIVFDAVTNEICELFKNTVLDANIPFMSVSDTTIGKSCFNCARKNNKIIRALFQQNVISVPSAVFYWRKFIPDLPWKNVWTLHQKLLINNKMRDISYKLLHRIYPTNQYMIRYMKTIDPNCTFCKEHPETISHLFWNCNTTKKLWKDCARFINYKLDSQYQMKFEHIIFGLHEKNIRSNVKLAINLIIIFGKFHIHKSKFSSSQLFFPLIIKELESYLHTISNSLNKKAIHIYENCLSLNIFIA</sequence>
<dbReference type="PANTHER" id="PTHR31635:SF196">
    <property type="entry name" value="REVERSE TRANSCRIPTASE DOMAIN-CONTAINING PROTEIN-RELATED"/>
    <property type="match status" value="1"/>
</dbReference>
<dbReference type="Bgee" id="ENSORLG00000026865">
    <property type="expression patterns" value="Expressed in bone element and 10 other cell types or tissues"/>
</dbReference>
<dbReference type="InterPro" id="IPR036691">
    <property type="entry name" value="Endo/exonu/phosph_ase_sf"/>
</dbReference>
<feature type="domain" description="Reverse transcriptase" evidence="1">
    <location>
        <begin position="323"/>
        <end position="589"/>
    </location>
</feature>
<dbReference type="InterPro" id="IPR043502">
    <property type="entry name" value="DNA/RNA_pol_sf"/>
</dbReference>
<dbReference type="Pfam" id="PF00078">
    <property type="entry name" value="RVT_1"/>
    <property type="match status" value="1"/>
</dbReference>
<dbReference type="SUPFAM" id="SSF56672">
    <property type="entry name" value="DNA/RNA polymerases"/>
    <property type="match status" value="1"/>
</dbReference>
<organism evidence="2 3">
    <name type="scientific">Oryzias latipes</name>
    <name type="common">Japanese rice fish</name>
    <name type="synonym">Japanese killifish</name>
    <dbReference type="NCBI Taxonomy" id="8090"/>
    <lineage>
        <taxon>Eukaryota</taxon>
        <taxon>Metazoa</taxon>
        <taxon>Chordata</taxon>
        <taxon>Craniata</taxon>
        <taxon>Vertebrata</taxon>
        <taxon>Euteleostomi</taxon>
        <taxon>Actinopterygii</taxon>
        <taxon>Neopterygii</taxon>
        <taxon>Teleostei</taxon>
        <taxon>Neoteleostei</taxon>
        <taxon>Acanthomorphata</taxon>
        <taxon>Ovalentaria</taxon>
        <taxon>Atherinomorphae</taxon>
        <taxon>Beloniformes</taxon>
        <taxon>Adrianichthyidae</taxon>
        <taxon>Oryziinae</taxon>
        <taxon>Oryzias</taxon>
    </lineage>
</organism>
<dbReference type="GeneTree" id="ENSGT00940000163737"/>
<reference evidence="2" key="3">
    <citation type="submission" date="2025-09" db="UniProtKB">
        <authorList>
            <consortium name="Ensembl"/>
        </authorList>
    </citation>
    <scope>IDENTIFICATION</scope>
    <source>
        <strain evidence="2">Hd-rR</strain>
    </source>
</reference>